<gene>
    <name evidence="1" type="ORF">HaLaN_23534</name>
</gene>
<comment type="caution">
    <text evidence="1">The sequence shown here is derived from an EMBL/GenBank/DDBJ whole genome shotgun (WGS) entry which is preliminary data.</text>
</comment>
<evidence type="ECO:0000313" key="2">
    <source>
        <dbReference type="Proteomes" id="UP000485058"/>
    </source>
</evidence>
<dbReference type="Proteomes" id="UP000485058">
    <property type="component" value="Unassembled WGS sequence"/>
</dbReference>
<name>A0A699ZT72_HAELA</name>
<protein>
    <submittedName>
        <fullName evidence="1">P-loop containing nucleoside triphosphate hydrolase</fullName>
    </submittedName>
</protein>
<proteinExistence type="predicted"/>
<accession>A0A699ZT72</accession>
<sequence length="35" mass="3801">SGGSSKGPSIIDKRNQELPCPYCSRIFTQGLSMRS</sequence>
<dbReference type="EMBL" id="BLLF01002846">
    <property type="protein sequence ID" value="GFH25551.1"/>
    <property type="molecule type" value="Genomic_DNA"/>
</dbReference>
<evidence type="ECO:0000313" key="1">
    <source>
        <dbReference type="EMBL" id="GFH25551.1"/>
    </source>
</evidence>
<organism evidence="1 2">
    <name type="scientific">Haematococcus lacustris</name>
    <name type="common">Green alga</name>
    <name type="synonym">Haematococcus pluvialis</name>
    <dbReference type="NCBI Taxonomy" id="44745"/>
    <lineage>
        <taxon>Eukaryota</taxon>
        <taxon>Viridiplantae</taxon>
        <taxon>Chlorophyta</taxon>
        <taxon>core chlorophytes</taxon>
        <taxon>Chlorophyceae</taxon>
        <taxon>CS clade</taxon>
        <taxon>Chlamydomonadales</taxon>
        <taxon>Haematococcaceae</taxon>
        <taxon>Haematococcus</taxon>
    </lineage>
</organism>
<keyword evidence="1" id="KW-0378">Hydrolase</keyword>
<dbReference type="AlphaFoldDB" id="A0A699ZT72"/>
<keyword evidence="2" id="KW-1185">Reference proteome</keyword>
<reference evidence="1 2" key="1">
    <citation type="submission" date="2020-02" db="EMBL/GenBank/DDBJ databases">
        <title>Draft genome sequence of Haematococcus lacustris strain NIES-144.</title>
        <authorList>
            <person name="Morimoto D."/>
            <person name="Nakagawa S."/>
            <person name="Yoshida T."/>
            <person name="Sawayama S."/>
        </authorList>
    </citation>
    <scope>NUCLEOTIDE SEQUENCE [LARGE SCALE GENOMIC DNA]</scope>
    <source>
        <strain evidence="1 2">NIES-144</strain>
    </source>
</reference>
<feature type="non-terminal residue" evidence="1">
    <location>
        <position position="1"/>
    </location>
</feature>
<dbReference type="GO" id="GO:0016787">
    <property type="term" value="F:hydrolase activity"/>
    <property type="evidence" value="ECO:0007669"/>
    <property type="project" value="UniProtKB-KW"/>
</dbReference>